<name>A0ACD1IJP5_9EURO</name>
<dbReference type="EMBL" id="KZ824543">
    <property type="protein sequence ID" value="RAK90850.1"/>
    <property type="molecule type" value="Genomic_DNA"/>
</dbReference>
<keyword evidence="2" id="KW-1185">Reference proteome</keyword>
<organism evidence="1 2">
    <name type="scientific">Aspergillus costaricaensis CBS 115574</name>
    <dbReference type="NCBI Taxonomy" id="1448317"/>
    <lineage>
        <taxon>Eukaryota</taxon>
        <taxon>Fungi</taxon>
        <taxon>Dikarya</taxon>
        <taxon>Ascomycota</taxon>
        <taxon>Pezizomycotina</taxon>
        <taxon>Eurotiomycetes</taxon>
        <taxon>Eurotiomycetidae</taxon>
        <taxon>Eurotiales</taxon>
        <taxon>Aspergillaceae</taxon>
        <taxon>Aspergillus</taxon>
        <taxon>Aspergillus subgen. Circumdati</taxon>
    </lineage>
</organism>
<accession>A0ACD1IJP5</accession>
<proteinExistence type="predicted"/>
<dbReference type="Proteomes" id="UP000249748">
    <property type="component" value="Unassembled WGS sequence"/>
</dbReference>
<gene>
    <name evidence="1" type="ORF">BO79DRAFT_215844</name>
</gene>
<sequence>MEETIREELGEELVVRPEFQVINDLLQNPDVTPTEAVQRLLRVRENLHHGQEPPSEIDGNHTWFTMLLLVEIINLTPPAKQRKLIEFIAELQRVDLTDPATGQSPTAIELKLWTELPYLELYLADMYGFRFKAEYARQVDEDPQTEYPPSKLQEWENRNAFMAQLTAKAEHLRHPMDVSLYALYSCRSAFEEGPLIEEAVRTACIWYIHAGQRVWENCQIEREYGDDDDPPPRRRFSMEKWRIWKDRLKVAQLEFPRESTQEMIRKALEEIEKAEREEYQLRVMHLHGMKAFE</sequence>
<protein>
    <submittedName>
        <fullName evidence="1">Uncharacterized protein</fullName>
    </submittedName>
</protein>
<reference evidence="1" key="1">
    <citation type="submission" date="2018-02" db="EMBL/GenBank/DDBJ databases">
        <title>The genomes of Aspergillus section Nigri reveals drivers in fungal speciation.</title>
        <authorList>
            <consortium name="DOE Joint Genome Institute"/>
            <person name="Vesth T.C."/>
            <person name="Nybo J."/>
            <person name="Theobald S."/>
            <person name="Brandl J."/>
            <person name="Frisvad J.C."/>
            <person name="Nielsen K.F."/>
            <person name="Lyhne E.K."/>
            <person name="Kogle M.E."/>
            <person name="Kuo A."/>
            <person name="Riley R."/>
            <person name="Clum A."/>
            <person name="Nolan M."/>
            <person name="Lipzen A."/>
            <person name="Salamov A."/>
            <person name="Henrissat B."/>
            <person name="Wiebenga A."/>
            <person name="De vries R.P."/>
            <person name="Grigoriev I.V."/>
            <person name="Mortensen U.H."/>
            <person name="Andersen M.R."/>
            <person name="Baker S.E."/>
        </authorList>
    </citation>
    <scope>NUCLEOTIDE SEQUENCE</scope>
    <source>
        <strain evidence="1">CBS 115574</strain>
    </source>
</reference>
<evidence type="ECO:0000313" key="2">
    <source>
        <dbReference type="Proteomes" id="UP000249748"/>
    </source>
</evidence>
<evidence type="ECO:0000313" key="1">
    <source>
        <dbReference type="EMBL" id="RAK90850.1"/>
    </source>
</evidence>